<name>A0A0D1YNE1_9EURO</name>
<dbReference type="AlphaFoldDB" id="A0A0D1YNE1"/>
<dbReference type="STRING" id="1016849.A0A0D1YNE1"/>
<dbReference type="Proteomes" id="UP000053599">
    <property type="component" value="Unassembled WGS sequence"/>
</dbReference>
<organism evidence="1 2">
    <name type="scientific">Exophiala sideris</name>
    <dbReference type="NCBI Taxonomy" id="1016849"/>
    <lineage>
        <taxon>Eukaryota</taxon>
        <taxon>Fungi</taxon>
        <taxon>Dikarya</taxon>
        <taxon>Ascomycota</taxon>
        <taxon>Pezizomycotina</taxon>
        <taxon>Eurotiomycetes</taxon>
        <taxon>Chaetothyriomycetidae</taxon>
        <taxon>Chaetothyriales</taxon>
        <taxon>Herpotrichiellaceae</taxon>
        <taxon>Exophiala</taxon>
    </lineage>
</organism>
<accession>A0A0D1YNE1</accession>
<dbReference type="HOGENOM" id="CLU_045155_1_1_1"/>
<evidence type="ECO:0000313" key="2">
    <source>
        <dbReference type="Proteomes" id="UP000053599"/>
    </source>
</evidence>
<dbReference type="EMBL" id="KN846952">
    <property type="protein sequence ID" value="KIV82674.1"/>
    <property type="molecule type" value="Genomic_DNA"/>
</dbReference>
<reference evidence="1 2" key="1">
    <citation type="submission" date="2015-01" db="EMBL/GenBank/DDBJ databases">
        <title>The Genome Sequence of Exophiala sideris CBS121828.</title>
        <authorList>
            <consortium name="The Broad Institute Genomics Platform"/>
            <person name="Cuomo C."/>
            <person name="de Hoog S."/>
            <person name="Gorbushina A."/>
            <person name="Stielow B."/>
            <person name="Teixiera M."/>
            <person name="Abouelleil A."/>
            <person name="Chapman S.B."/>
            <person name="Priest M."/>
            <person name="Young S.K."/>
            <person name="Wortman J."/>
            <person name="Nusbaum C."/>
            <person name="Birren B."/>
        </authorList>
    </citation>
    <scope>NUCLEOTIDE SEQUENCE [LARGE SCALE GENOMIC DNA]</scope>
    <source>
        <strain evidence="1 2">CBS 121828</strain>
    </source>
</reference>
<dbReference type="PANTHER" id="PTHR41677:SF1">
    <property type="entry name" value="FE2OG DIOXYGENASE DOMAIN-CONTAINING PROTEIN"/>
    <property type="match status" value="1"/>
</dbReference>
<evidence type="ECO:0000313" key="1">
    <source>
        <dbReference type="EMBL" id="KIV82674.1"/>
    </source>
</evidence>
<evidence type="ECO:0008006" key="3">
    <source>
        <dbReference type="Google" id="ProtNLM"/>
    </source>
</evidence>
<proteinExistence type="predicted"/>
<sequence length="379" mass="41917">MTVSYNLPADILCPSQHAQKAGRQTASNSGLPLFQPDQDFCFEPPKAFATLKELLLSEEDASSPLAITDPFPLFTPEAVEKMRADVFRREVVDKYGQRTMPRCFKLRGYSKDTPYVDSVWRHELVVKACSQAAGVDLAVVFDYEIGQVNAQYDAITDDKPLSDTLPPAKPLLYEAAESPSETSAQQDEPLSLGVWHKDAYPWVCVVMLSNPTNMVGGETGIRRGDGVLAKYRGPQMGWAVMMQGGCIDHIALQGLGTGERVTMVTSFRPKSPLVKDTSDVAMVIYSSLVDELFTQWTVYRLQVLTERTQASQAKIAAGGMSEQDIAEAVAQWNKEQIEYMTYTASQMSAQKINDAMARRKTLATKGWTFLSKQGLAKTE</sequence>
<dbReference type="OrthoDB" id="10256055at2759"/>
<gene>
    <name evidence="1" type="ORF">PV11_04768</name>
</gene>
<protein>
    <recommendedName>
        <fullName evidence="3">Fe2OG dioxygenase domain-containing protein</fullName>
    </recommendedName>
</protein>
<dbReference type="PANTHER" id="PTHR41677">
    <property type="entry name" value="YALI0B19030P"/>
    <property type="match status" value="1"/>
</dbReference>